<evidence type="ECO:0000256" key="1">
    <source>
        <dbReference type="SAM" id="MobiDB-lite"/>
    </source>
</evidence>
<dbReference type="EMBL" id="NAJM01000003">
    <property type="protein sequence ID" value="RVX74982.1"/>
    <property type="molecule type" value="Genomic_DNA"/>
</dbReference>
<organism evidence="2 3">
    <name type="scientific">Exophiala mesophila</name>
    <name type="common">Black yeast-like fungus</name>
    <dbReference type="NCBI Taxonomy" id="212818"/>
    <lineage>
        <taxon>Eukaryota</taxon>
        <taxon>Fungi</taxon>
        <taxon>Dikarya</taxon>
        <taxon>Ascomycota</taxon>
        <taxon>Pezizomycotina</taxon>
        <taxon>Eurotiomycetes</taxon>
        <taxon>Chaetothyriomycetidae</taxon>
        <taxon>Chaetothyriales</taxon>
        <taxon>Herpotrichiellaceae</taxon>
        <taxon>Exophiala</taxon>
    </lineage>
</organism>
<protein>
    <submittedName>
        <fullName evidence="2">Uncharacterized protein</fullName>
    </submittedName>
</protein>
<reference evidence="2 3" key="1">
    <citation type="submission" date="2017-03" db="EMBL/GenBank/DDBJ databases">
        <title>Genomes of endolithic fungi from Antarctica.</title>
        <authorList>
            <person name="Coleine C."/>
            <person name="Masonjones S."/>
            <person name="Stajich J.E."/>
        </authorList>
    </citation>
    <scope>NUCLEOTIDE SEQUENCE [LARGE SCALE GENOMIC DNA]</scope>
    <source>
        <strain evidence="2 3">CCFEE 6314</strain>
    </source>
</reference>
<proteinExistence type="predicted"/>
<feature type="region of interest" description="Disordered" evidence="1">
    <location>
        <begin position="40"/>
        <end position="115"/>
    </location>
</feature>
<dbReference type="AlphaFoldDB" id="A0A438NGX8"/>
<gene>
    <name evidence="2" type="ORF">B0A52_01259</name>
</gene>
<sequence length="115" mass="12620">MNQAPEPTGDWEDNRWASEQASRGLVKKTANVCEAGWTLMRKEGRMGREYGDEVNQVEGQGGSEQGGNGMNRSTDPTEKTDQRVQAQTRNKMQENPEESEEGEGEGEGEGSGGER</sequence>
<name>A0A438NGX8_EXOME</name>
<accession>A0A438NGX8</accession>
<feature type="compositionally biased region" description="Gly residues" evidence="1">
    <location>
        <begin position="59"/>
        <end position="69"/>
    </location>
</feature>
<dbReference type="Proteomes" id="UP000288859">
    <property type="component" value="Unassembled WGS sequence"/>
</dbReference>
<feature type="compositionally biased region" description="Acidic residues" evidence="1">
    <location>
        <begin position="95"/>
        <end position="108"/>
    </location>
</feature>
<comment type="caution">
    <text evidence="2">The sequence shown here is derived from an EMBL/GenBank/DDBJ whole genome shotgun (WGS) entry which is preliminary data.</text>
</comment>
<evidence type="ECO:0000313" key="2">
    <source>
        <dbReference type="EMBL" id="RVX74982.1"/>
    </source>
</evidence>
<evidence type="ECO:0000313" key="3">
    <source>
        <dbReference type="Proteomes" id="UP000288859"/>
    </source>
</evidence>
<feature type="compositionally biased region" description="Basic and acidic residues" evidence="1">
    <location>
        <begin position="40"/>
        <end position="51"/>
    </location>
</feature>
<feature type="region of interest" description="Disordered" evidence="1">
    <location>
        <begin position="1"/>
        <end position="26"/>
    </location>
</feature>